<gene>
    <name evidence="3" type="ORF">GCM10017643_03740</name>
</gene>
<comment type="caution">
    <text evidence="3">The sequence shown here is derived from an EMBL/GenBank/DDBJ whole genome shotgun (WGS) entry which is preliminary data.</text>
</comment>
<protein>
    <recommendedName>
        <fullName evidence="5">Spy/CpxP family protein refolding chaperone</fullName>
    </recommendedName>
</protein>
<accession>A0A9W6J6E5</accession>
<feature type="signal peptide" evidence="2">
    <location>
        <begin position="1"/>
        <end position="35"/>
    </location>
</feature>
<evidence type="ECO:0008006" key="5">
    <source>
        <dbReference type="Google" id="ProtNLM"/>
    </source>
</evidence>
<evidence type="ECO:0000256" key="1">
    <source>
        <dbReference type="SAM" id="MobiDB-lite"/>
    </source>
</evidence>
<dbReference type="GO" id="GO:0042597">
    <property type="term" value="C:periplasmic space"/>
    <property type="evidence" value="ECO:0007669"/>
    <property type="project" value="InterPro"/>
</dbReference>
<sequence length="184" mass="19748">MTTHNAKESAPMIKMPSISILLFSAMLLAGSPASANDEHHPAGGAEAPATPLNAPGSQIPMGGMMSMMGTGGMPMMGMMTGRVEGRLAFLKTEIKITDVQESKWNVFADAVRANAKAMMGMREGMMQARDGALPVRLERIEKAMALCQEALQKIKVAVEPLYASFSEEQKRTADQLMVSPMGLF</sequence>
<evidence type="ECO:0000256" key="2">
    <source>
        <dbReference type="SAM" id="SignalP"/>
    </source>
</evidence>
<dbReference type="Pfam" id="PF07813">
    <property type="entry name" value="LTXXQ"/>
    <property type="match status" value="1"/>
</dbReference>
<reference evidence="3" key="1">
    <citation type="journal article" date="2014" name="Int. J. Syst. Evol. Microbiol.">
        <title>Complete genome sequence of Corynebacterium casei LMG S-19264T (=DSM 44701T), isolated from a smear-ripened cheese.</title>
        <authorList>
            <consortium name="US DOE Joint Genome Institute (JGI-PGF)"/>
            <person name="Walter F."/>
            <person name="Albersmeier A."/>
            <person name="Kalinowski J."/>
            <person name="Ruckert C."/>
        </authorList>
    </citation>
    <scope>NUCLEOTIDE SEQUENCE</scope>
    <source>
        <strain evidence="3">VKM B-2484</strain>
    </source>
</reference>
<proteinExistence type="predicted"/>
<reference evidence="3" key="2">
    <citation type="submission" date="2023-01" db="EMBL/GenBank/DDBJ databases">
        <authorList>
            <person name="Sun Q."/>
            <person name="Evtushenko L."/>
        </authorList>
    </citation>
    <scope>NUCLEOTIDE SEQUENCE</scope>
    <source>
        <strain evidence="3">VKM B-2484</strain>
    </source>
</reference>
<evidence type="ECO:0000313" key="4">
    <source>
        <dbReference type="Proteomes" id="UP001143370"/>
    </source>
</evidence>
<keyword evidence="2" id="KW-0732">Signal</keyword>
<feature type="region of interest" description="Disordered" evidence="1">
    <location>
        <begin position="33"/>
        <end position="54"/>
    </location>
</feature>
<name>A0A9W6J6E5_9HYPH</name>
<dbReference type="InterPro" id="IPR012899">
    <property type="entry name" value="LTXXQ"/>
</dbReference>
<keyword evidence="4" id="KW-1185">Reference proteome</keyword>
<dbReference type="Proteomes" id="UP001143370">
    <property type="component" value="Unassembled WGS sequence"/>
</dbReference>
<organism evidence="3 4">
    <name type="scientific">Ancylobacter dichloromethanicus</name>
    <dbReference type="NCBI Taxonomy" id="518825"/>
    <lineage>
        <taxon>Bacteria</taxon>
        <taxon>Pseudomonadati</taxon>
        <taxon>Pseudomonadota</taxon>
        <taxon>Alphaproteobacteria</taxon>
        <taxon>Hyphomicrobiales</taxon>
        <taxon>Xanthobacteraceae</taxon>
        <taxon>Ancylobacter</taxon>
    </lineage>
</organism>
<feature type="chain" id="PRO_5040771215" description="Spy/CpxP family protein refolding chaperone" evidence="2">
    <location>
        <begin position="36"/>
        <end position="184"/>
    </location>
</feature>
<evidence type="ECO:0000313" key="3">
    <source>
        <dbReference type="EMBL" id="GLK70259.1"/>
    </source>
</evidence>
<dbReference type="EMBL" id="BSFJ01000002">
    <property type="protein sequence ID" value="GLK70259.1"/>
    <property type="molecule type" value="Genomic_DNA"/>
</dbReference>
<dbReference type="AlphaFoldDB" id="A0A9W6J6E5"/>